<evidence type="ECO:0000256" key="1">
    <source>
        <dbReference type="ARBA" id="ARBA00022729"/>
    </source>
</evidence>
<dbReference type="AlphaFoldDB" id="A0A1J5PRH7"/>
<dbReference type="GO" id="GO:0015920">
    <property type="term" value="P:lipopolysaccharide transport"/>
    <property type="evidence" value="ECO:0007669"/>
    <property type="project" value="TreeGrafter"/>
</dbReference>
<dbReference type="PANTHER" id="PTHR38098">
    <property type="entry name" value="LPS-ASSEMBLY LIPOPROTEIN LPTE"/>
    <property type="match status" value="1"/>
</dbReference>
<dbReference type="Pfam" id="PF04390">
    <property type="entry name" value="LptE"/>
    <property type="match status" value="1"/>
</dbReference>
<dbReference type="EMBL" id="MLJW01002627">
    <property type="protein sequence ID" value="OIQ74089.1"/>
    <property type="molecule type" value="Genomic_DNA"/>
</dbReference>
<sequence>MTRRTLSTPHPARRLVLRRIALLAPALALGACGFHLRGSTNLTFSSLFVQGAATSPFIIALKRRIAATTQTRIANDAKDAQAVFTLLAETQTQAPMAYNADGTVSQYQLRYLVRYQLVTPQGRVLIAPTEMTQTSNLSYSSGVTLAKANESDLLYRGMREELINRLMYQLAAVRLN</sequence>
<dbReference type="Gene3D" id="3.30.160.150">
    <property type="entry name" value="Lipoprotein like domain"/>
    <property type="match status" value="1"/>
</dbReference>
<organism evidence="5">
    <name type="scientific">mine drainage metagenome</name>
    <dbReference type="NCBI Taxonomy" id="410659"/>
    <lineage>
        <taxon>unclassified sequences</taxon>
        <taxon>metagenomes</taxon>
        <taxon>ecological metagenomes</taxon>
    </lineage>
</organism>
<dbReference type="GO" id="GO:0043165">
    <property type="term" value="P:Gram-negative-bacterium-type cell outer membrane assembly"/>
    <property type="evidence" value="ECO:0007669"/>
    <property type="project" value="InterPro"/>
</dbReference>
<dbReference type="GO" id="GO:0019867">
    <property type="term" value="C:outer membrane"/>
    <property type="evidence" value="ECO:0007669"/>
    <property type="project" value="InterPro"/>
</dbReference>
<keyword evidence="4" id="KW-0812">Transmembrane</keyword>
<dbReference type="PROSITE" id="PS51257">
    <property type="entry name" value="PROKAR_LIPOPROTEIN"/>
    <property type="match status" value="1"/>
</dbReference>
<dbReference type="GO" id="GO:0001530">
    <property type="term" value="F:lipopolysaccharide binding"/>
    <property type="evidence" value="ECO:0007669"/>
    <property type="project" value="TreeGrafter"/>
</dbReference>
<evidence type="ECO:0000256" key="3">
    <source>
        <dbReference type="ARBA" id="ARBA00023237"/>
    </source>
</evidence>
<evidence type="ECO:0000256" key="4">
    <source>
        <dbReference type="SAM" id="Phobius"/>
    </source>
</evidence>
<keyword evidence="1" id="KW-0732">Signal</keyword>
<keyword evidence="2 4" id="KW-0472">Membrane</keyword>
<protein>
    <submittedName>
        <fullName evidence="5">LPS-assembly lipoprotein LptE</fullName>
    </submittedName>
</protein>
<keyword evidence="5" id="KW-0449">Lipoprotein</keyword>
<keyword evidence="3" id="KW-0998">Cell outer membrane</keyword>
<accession>A0A1J5PRH7</accession>
<keyword evidence="4" id="KW-1133">Transmembrane helix</keyword>
<gene>
    <name evidence="5" type="primary">lptE_11</name>
    <name evidence="5" type="ORF">GALL_442670</name>
</gene>
<evidence type="ECO:0000313" key="5">
    <source>
        <dbReference type="EMBL" id="OIQ74089.1"/>
    </source>
</evidence>
<dbReference type="HAMAP" id="MF_01186">
    <property type="entry name" value="LPS_assembly_LptE"/>
    <property type="match status" value="1"/>
</dbReference>
<proteinExistence type="inferred from homology"/>
<feature type="transmembrane region" description="Helical" evidence="4">
    <location>
        <begin position="42"/>
        <end position="61"/>
    </location>
</feature>
<comment type="caution">
    <text evidence="5">The sequence shown here is derived from an EMBL/GenBank/DDBJ whole genome shotgun (WGS) entry which is preliminary data.</text>
</comment>
<evidence type="ECO:0000256" key="2">
    <source>
        <dbReference type="ARBA" id="ARBA00023136"/>
    </source>
</evidence>
<dbReference type="GO" id="GO:1990351">
    <property type="term" value="C:transporter complex"/>
    <property type="evidence" value="ECO:0007669"/>
    <property type="project" value="TreeGrafter"/>
</dbReference>
<reference evidence="5" key="1">
    <citation type="submission" date="2016-10" db="EMBL/GenBank/DDBJ databases">
        <title>Sequence of Gallionella enrichment culture.</title>
        <authorList>
            <person name="Poehlein A."/>
            <person name="Muehling M."/>
            <person name="Daniel R."/>
        </authorList>
    </citation>
    <scope>NUCLEOTIDE SEQUENCE</scope>
</reference>
<feature type="transmembrane region" description="Helical" evidence="4">
    <location>
        <begin position="20"/>
        <end position="36"/>
    </location>
</feature>
<dbReference type="InterPro" id="IPR007485">
    <property type="entry name" value="LPS_assembly_LptE"/>
</dbReference>
<name>A0A1J5PRH7_9ZZZZ</name>
<dbReference type="PANTHER" id="PTHR38098:SF1">
    <property type="entry name" value="LPS-ASSEMBLY LIPOPROTEIN LPTE"/>
    <property type="match status" value="1"/>
</dbReference>